<dbReference type="PROSITE" id="PS50097">
    <property type="entry name" value="BTB"/>
    <property type="match status" value="1"/>
</dbReference>
<sequence length="358" mass="40062">MDDVCGSSGARLAFWSRPRGTSRRTGQAFYPLSATTVSSPNTEELLAPPPFQGVALADIILRSSDGREYRMCKATLAQASPVFADMFSLPQPQEPGTAGNEWKLGLPVLVLTESAKELDVILQFCIPRTPPALSDFTTVVHVLESARKYQTDWALDSARAALVRLAEDNSVKAYAIAYRYGLENEACEAARFSLRLSLDAVINNETEELRDISAKAFQDLLVYRRSCASAVTNHISSWDWVEACRECMPSAVESSIWVWERNCCGNLVMQTDHTGRGILAKEWWRRYIKNLVEKLKACTWEGTVRSEEALEHYIRYSGGCGICRPTVVGQMAHFTWRTQLEVVRQITETSLVFDSSLE</sequence>
<dbReference type="Proteomes" id="UP000008370">
    <property type="component" value="Unassembled WGS sequence"/>
</dbReference>
<dbReference type="KEGG" id="pco:PHACADRAFT_212913"/>
<accession>K5VW18</accession>
<dbReference type="OrthoDB" id="6359816at2759"/>
<dbReference type="Gene3D" id="3.30.710.10">
    <property type="entry name" value="Potassium Channel Kv1.1, Chain A"/>
    <property type="match status" value="1"/>
</dbReference>
<dbReference type="Pfam" id="PF00651">
    <property type="entry name" value="BTB"/>
    <property type="match status" value="1"/>
</dbReference>
<feature type="domain" description="BTB" evidence="1">
    <location>
        <begin position="57"/>
        <end position="124"/>
    </location>
</feature>
<evidence type="ECO:0000313" key="3">
    <source>
        <dbReference type="Proteomes" id="UP000008370"/>
    </source>
</evidence>
<dbReference type="SMART" id="SM00225">
    <property type="entry name" value="BTB"/>
    <property type="match status" value="1"/>
</dbReference>
<keyword evidence="3" id="KW-1185">Reference proteome</keyword>
<dbReference type="AlphaFoldDB" id="K5VW18"/>
<dbReference type="HOGENOM" id="CLU_052397_0_1_1"/>
<gene>
    <name evidence="2" type="ORF">PHACADRAFT_212913</name>
</gene>
<reference evidence="2 3" key="1">
    <citation type="journal article" date="2012" name="BMC Genomics">
        <title>Comparative genomics of the white-rot fungi, Phanerochaete carnosa and P. chrysosporium, to elucidate the genetic basis of the distinct wood types they colonize.</title>
        <authorList>
            <person name="Suzuki H."/>
            <person name="MacDonald J."/>
            <person name="Syed K."/>
            <person name="Salamov A."/>
            <person name="Hori C."/>
            <person name="Aerts A."/>
            <person name="Henrissat B."/>
            <person name="Wiebenga A."/>
            <person name="vanKuyk P.A."/>
            <person name="Barry K."/>
            <person name="Lindquist E."/>
            <person name="LaButti K."/>
            <person name="Lapidus A."/>
            <person name="Lucas S."/>
            <person name="Coutinho P."/>
            <person name="Gong Y."/>
            <person name="Samejima M."/>
            <person name="Mahadevan R."/>
            <person name="Abou-Zaid M."/>
            <person name="de Vries R.P."/>
            <person name="Igarashi K."/>
            <person name="Yadav J.S."/>
            <person name="Grigoriev I.V."/>
            <person name="Master E.R."/>
        </authorList>
    </citation>
    <scope>NUCLEOTIDE SEQUENCE [LARGE SCALE GENOMIC DNA]</scope>
    <source>
        <strain evidence="2 3">HHB-10118-sp</strain>
    </source>
</reference>
<organism evidence="2 3">
    <name type="scientific">Phanerochaete carnosa (strain HHB-10118-sp)</name>
    <name type="common">White-rot fungus</name>
    <name type="synonym">Peniophora carnosa</name>
    <dbReference type="NCBI Taxonomy" id="650164"/>
    <lineage>
        <taxon>Eukaryota</taxon>
        <taxon>Fungi</taxon>
        <taxon>Dikarya</taxon>
        <taxon>Basidiomycota</taxon>
        <taxon>Agaricomycotina</taxon>
        <taxon>Agaricomycetes</taxon>
        <taxon>Polyporales</taxon>
        <taxon>Phanerochaetaceae</taxon>
        <taxon>Phanerochaete</taxon>
    </lineage>
</organism>
<dbReference type="InParanoid" id="K5VW18"/>
<evidence type="ECO:0000259" key="1">
    <source>
        <dbReference type="PROSITE" id="PS50097"/>
    </source>
</evidence>
<dbReference type="GeneID" id="18913302"/>
<protein>
    <recommendedName>
        <fullName evidence="1">BTB domain-containing protein</fullName>
    </recommendedName>
</protein>
<evidence type="ECO:0000313" key="2">
    <source>
        <dbReference type="EMBL" id="EKM51010.1"/>
    </source>
</evidence>
<name>K5VW18_PHACS</name>
<dbReference type="EMBL" id="JH930477">
    <property type="protein sequence ID" value="EKM51010.1"/>
    <property type="molecule type" value="Genomic_DNA"/>
</dbReference>
<dbReference type="RefSeq" id="XP_007400172.1">
    <property type="nucleotide sequence ID" value="XM_007400110.1"/>
</dbReference>
<dbReference type="STRING" id="650164.K5VW18"/>
<proteinExistence type="predicted"/>
<dbReference type="SUPFAM" id="SSF54695">
    <property type="entry name" value="POZ domain"/>
    <property type="match status" value="1"/>
</dbReference>
<dbReference type="InterPro" id="IPR000210">
    <property type="entry name" value="BTB/POZ_dom"/>
</dbReference>
<dbReference type="InterPro" id="IPR011333">
    <property type="entry name" value="SKP1/BTB/POZ_sf"/>
</dbReference>